<proteinExistence type="predicted"/>
<reference evidence="1" key="2">
    <citation type="submission" date="2004-02" db="EMBL/GenBank/DDBJ databases">
        <authorList>
            <consortium name="Genoscope"/>
            <consortium name="Whitehead Institute Centre for Genome Research"/>
        </authorList>
    </citation>
    <scope>NUCLEOTIDE SEQUENCE</scope>
</reference>
<gene>
    <name evidence="1" type="ORF">GSTENG00037609001</name>
</gene>
<protein>
    <submittedName>
        <fullName evidence="1">(spotted green pufferfish) hypothetical protein</fullName>
    </submittedName>
</protein>
<evidence type="ECO:0000313" key="1">
    <source>
        <dbReference type="EMBL" id="CAG14151.1"/>
    </source>
</evidence>
<sequence>MLRSPLSVVVALLRSAETAFDSNSAPSFLRLKDFEEEVRQEA</sequence>
<dbReference type="EMBL" id="CAAE01020702">
    <property type="protein sequence ID" value="CAG14151.1"/>
    <property type="molecule type" value="Genomic_DNA"/>
</dbReference>
<dbReference type="KEGG" id="tng:GSTEN00037609G001"/>
<accession>Q4RBT2</accession>
<name>Q4RBT2_TETNG</name>
<dbReference type="AlphaFoldDB" id="Q4RBT2"/>
<organism evidence="1">
    <name type="scientific">Tetraodon nigroviridis</name>
    <name type="common">Spotted green pufferfish</name>
    <name type="synonym">Chelonodon nigroviridis</name>
    <dbReference type="NCBI Taxonomy" id="99883"/>
    <lineage>
        <taxon>Eukaryota</taxon>
        <taxon>Metazoa</taxon>
        <taxon>Chordata</taxon>
        <taxon>Craniata</taxon>
        <taxon>Vertebrata</taxon>
        <taxon>Euteleostomi</taxon>
        <taxon>Actinopterygii</taxon>
        <taxon>Neopterygii</taxon>
        <taxon>Teleostei</taxon>
        <taxon>Neoteleostei</taxon>
        <taxon>Acanthomorphata</taxon>
        <taxon>Eupercaria</taxon>
        <taxon>Tetraodontiformes</taxon>
        <taxon>Tetradontoidea</taxon>
        <taxon>Tetraodontidae</taxon>
        <taxon>Tetraodon</taxon>
    </lineage>
</organism>
<comment type="caution">
    <text evidence="1">The sequence shown here is derived from an EMBL/GenBank/DDBJ whole genome shotgun (WGS) entry which is preliminary data.</text>
</comment>
<reference evidence="1" key="1">
    <citation type="journal article" date="2004" name="Nature">
        <title>Genome duplication in the teleost fish Tetraodon nigroviridis reveals the early vertebrate proto-karyotype.</title>
        <authorList>
            <person name="Jaillon O."/>
            <person name="Aury J.-M."/>
            <person name="Brunet F."/>
            <person name="Petit J.-L."/>
            <person name="Stange-Thomann N."/>
            <person name="Mauceli E."/>
            <person name="Bouneau L."/>
            <person name="Fischer C."/>
            <person name="Ozouf-Costaz C."/>
            <person name="Bernot A."/>
            <person name="Nicaud S."/>
            <person name="Jaffe D."/>
            <person name="Fisher S."/>
            <person name="Lutfalla G."/>
            <person name="Dossat C."/>
            <person name="Segurens B."/>
            <person name="Dasilva C."/>
            <person name="Salanoubat M."/>
            <person name="Levy M."/>
            <person name="Boudet N."/>
            <person name="Castellano S."/>
            <person name="Anthouard V."/>
            <person name="Jubin C."/>
            <person name="Castelli V."/>
            <person name="Katinka M."/>
            <person name="Vacherie B."/>
            <person name="Biemont C."/>
            <person name="Skalli Z."/>
            <person name="Cattolico L."/>
            <person name="Poulain J."/>
            <person name="De Berardinis V."/>
            <person name="Cruaud C."/>
            <person name="Duprat S."/>
            <person name="Brottier P."/>
            <person name="Coutanceau J.-P."/>
            <person name="Gouzy J."/>
            <person name="Parra G."/>
            <person name="Lardier G."/>
            <person name="Chapple C."/>
            <person name="McKernan K.J."/>
            <person name="McEwan P."/>
            <person name="Bosak S."/>
            <person name="Kellis M."/>
            <person name="Volff J.-N."/>
            <person name="Guigo R."/>
            <person name="Zody M.C."/>
            <person name="Mesirov J."/>
            <person name="Lindblad-Toh K."/>
            <person name="Birren B."/>
            <person name="Nusbaum C."/>
            <person name="Kahn D."/>
            <person name="Robinson-Rechavi M."/>
            <person name="Laudet V."/>
            <person name="Schachter V."/>
            <person name="Quetier F."/>
            <person name="Saurin W."/>
            <person name="Scarpelli C."/>
            <person name="Wincker P."/>
            <person name="Lander E.S."/>
            <person name="Weissenbach J."/>
            <person name="Roest Crollius H."/>
        </authorList>
    </citation>
    <scope>NUCLEOTIDE SEQUENCE [LARGE SCALE GENOMIC DNA]</scope>
</reference>